<dbReference type="InterPro" id="IPR051678">
    <property type="entry name" value="AGP_Transferase"/>
</dbReference>
<dbReference type="PANTHER" id="PTHR21310">
    <property type="entry name" value="AMINOGLYCOSIDE PHOSPHOTRANSFERASE-RELATED-RELATED"/>
    <property type="match status" value="1"/>
</dbReference>
<reference evidence="1 2" key="1">
    <citation type="submission" date="2016-03" db="EMBL/GenBank/DDBJ databases">
        <authorList>
            <person name="Ploux O."/>
        </authorList>
    </citation>
    <scope>NUCLEOTIDE SEQUENCE [LARGE SCALE GENOMIC DNA]</scope>
    <source>
        <strain evidence="1 2">UAMH 11012</strain>
    </source>
</reference>
<dbReference type="OrthoDB" id="5404599at2759"/>
<evidence type="ECO:0000313" key="2">
    <source>
        <dbReference type="Proteomes" id="UP000184330"/>
    </source>
</evidence>
<dbReference type="SUPFAM" id="SSF56112">
    <property type="entry name" value="Protein kinase-like (PK-like)"/>
    <property type="match status" value="1"/>
</dbReference>
<accession>A0A1L7XBZ0</accession>
<dbReference type="PANTHER" id="PTHR21310:SF58">
    <property type="entry name" value="AMINOGLYCOSIDE PHOSPHOTRANSFERASE DOMAIN-CONTAINING PROTEIN"/>
    <property type="match status" value="1"/>
</dbReference>
<name>A0A1L7XBZ0_9HELO</name>
<keyword evidence="2" id="KW-1185">Reference proteome</keyword>
<gene>
    <name evidence="1" type="ORF">PAC_12467</name>
</gene>
<dbReference type="Proteomes" id="UP000184330">
    <property type="component" value="Unassembled WGS sequence"/>
</dbReference>
<evidence type="ECO:0000313" key="1">
    <source>
        <dbReference type="EMBL" id="CZR62570.1"/>
    </source>
</evidence>
<dbReference type="EMBL" id="FJOG01000021">
    <property type="protein sequence ID" value="CZR62570.1"/>
    <property type="molecule type" value="Genomic_DNA"/>
</dbReference>
<dbReference type="AlphaFoldDB" id="A0A1L7XBZ0"/>
<protein>
    <submittedName>
        <fullName evidence="1">Uncharacterized protein</fullName>
    </submittedName>
</protein>
<dbReference type="InterPro" id="IPR011009">
    <property type="entry name" value="Kinase-like_dom_sf"/>
</dbReference>
<proteinExistence type="predicted"/>
<sequence length="306" mass="34289">MSPPIGTSVRSLNSEPECWMLGSSKVCERVTVSYPPNVPIPSGTIISWKDGEHTFYLREREDADDLLEDGSQEGLIHAAGTSAAIWSLGADTICKVKAWSDGLESESDTIEFIDHDWSRSFLMMKRVPGQTLRDAWPYLSLPQKSQIASQVARYCFKLAVITSTKFESATHRGVLEPFFMTTDPSHPSWKPKPLGPLSLTDLNLHLSKSFIGFEVGSTLHFYHADFGPGSIMVSKEGNVEVILDWESAGFYPKSWIASKHILNAGFYLAPTQGTNRMEWRDFFVSMLKERGFEPTTFTKPEPKEQV</sequence>
<organism evidence="1 2">
    <name type="scientific">Phialocephala subalpina</name>
    <dbReference type="NCBI Taxonomy" id="576137"/>
    <lineage>
        <taxon>Eukaryota</taxon>
        <taxon>Fungi</taxon>
        <taxon>Dikarya</taxon>
        <taxon>Ascomycota</taxon>
        <taxon>Pezizomycotina</taxon>
        <taxon>Leotiomycetes</taxon>
        <taxon>Helotiales</taxon>
        <taxon>Mollisiaceae</taxon>
        <taxon>Phialocephala</taxon>
        <taxon>Phialocephala fortinii species complex</taxon>
    </lineage>
</organism>